<keyword evidence="4" id="KW-0560">Oxidoreductase</keyword>
<dbReference type="EMBL" id="JAQHRD010000002">
    <property type="protein sequence ID" value="KAJ6444957.1"/>
    <property type="molecule type" value="Genomic_DNA"/>
</dbReference>
<organism evidence="6 7">
    <name type="scientific">Purpureocillium lavendulum</name>
    <dbReference type="NCBI Taxonomy" id="1247861"/>
    <lineage>
        <taxon>Eukaryota</taxon>
        <taxon>Fungi</taxon>
        <taxon>Dikarya</taxon>
        <taxon>Ascomycota</taxon>
        <taxon>Pezizomycotina</taxon>
        <taxon>Sordariomycetes</taxon>
        <taxon>Hypocreomycetidae</taxon>
        <taxon>Hypocreales</taxon>
        <taxon>Ophiocordycipitaceae</taxon>
        <taxon>Purpureocillium</taxon>
    </lineage>
</organism>
<evidence type="ECO:0000313" key="7">
    <source>
        <dbReference type="Proteomes" id="UP001163105"/>
    </source>
</evidence>
<feature type="domain" description="FAD-binding PCMH-type" evidence="5">
    <location>
        <begin position="51"/>
        <end position="236"/>
    </location>
</feature>
<dbReference type="PANTHER" id="PTHR42973">
    <property type="entry name" value="BINDING OXIDOREDUCTASE, PUTATIVE (AFU_ORTHOLOGUE AFUA_1G17690)-RELATED"/>
    <property type="match status" value="1"/>
</dbReference>
<dbReference type="InterPro" id="IPR006094">
    <property type="entry name" value="Oxid_FAD_bind_N"/>
</dbReference>
<dbReference type="SUPFAM" id="SSF56176">
    <property type="entry name" value="FAD-binding/transporter-associated domain-like"/>
    <property type="match status" value="1"/>
</dbReference>
<keyword evidence="3" id="KW-0274">FAD</keyword>
<dbReference type="Gene3D" id="3.30.465.10">
    <property type="match status" value="1"/>
</dbReference>
<dbReference type="InterPro" id="IPR050416">
    <property type="entry name" value="FAD-linked_Oxidoreductase"/>
</dbReference>
<comment type="similarity">
    <text evidence="1">Belongs to the oxygen-dependent FAD-linked oxidoreductase family.</text>
</comment>
<dbReference type="PROSITE" id="PS51387">
    <property type="entry name" value="FAD_PCMH"/>
    <property type="match status" value="1"/>
</dbReference>
<dbReference type="InterPro" id="IPR016166">
    <property type="entry name" value="FAD-bd_PCMH"/>
</dbReference>
<dbReference type="AlphaFoldDB" id="A0AB34FZZ0"/>
<reference evidence="6" key="1">
    <citation type="submission" date="2023-01" db="EMBL/GenBank/DDBJ databases">
        <title>The growth and conidiation of Purpureocillium lavendulum are regulated by nitrogen source and histone H3K14 acetylation.</title>
        <authorList>
            <person name="Tang P."/>
            <person name="Han J."/>
            <person name="Zhang C."/>
            <person name="Tang P."/>
            <person name="Qi F."/>
            <person name="Zhang K."/>
            <person name="Liang L."/>
        </authorList>
    </citation>
    <scope>NUCLEOTIDE SEQUENCE</scope>
    <source>
        <strain evidence="6">YMF1.00683</strain>
    </source>
</reference>
<proteinExistence type="inferred from homology"/>
<comment type="caution">
    <text evidence="6">The sequence shown here is derived from an EMBL/GenBank/DDBJ whole genome shotgun (WGS) entry which is preliminary data.</text>
</comment>
<protein>
    <submittedName>
        <fullName evidence="6">Oxidoreductase, FAD-binding</fullName>
    </submittedName>
</protein>
<evidence type="ECO:0000313" key="6">
    <source>
        <dbReference type="EMBL" id="KAJ6444957.1"/>
    </source>
</evidence>
<evidence type="ECO:0000256" key="2">
    <source>
        <dbReference type="ARBA" id="ARBA00022630"/>
    </source>
</evidence>
<sequence length="495" mass="52938">MEEPSVPPSVPEAQKPHCAALLVELGGRHVSFHGFEAYSLSLNSYFSQQESELRPVCIVAPKTPEDVAKAVRALGGKSPLAGQGSKHGIQGADFAIRSGGHAAHAGAANIGSSGVTIDLSGLNSIKLSADRKIVSVGPGAKWGDVYAQLDELNLSVAGGRAAPVGVGGLSTGGGISYFSPRFGWTCDTVVNYQVVLADGSIVNANDKEHPELLRAIRGGSSNFGIVTRVDLKAFEQGKLWGGVLYHAVDTIDAQLRAFEAFNSADKYDEYASLITSFGYAAGRGSGIVNNLEYTKPVERPPVFEEFMKIPAVMNTMRISNMSDISKEQGSFSTNGLRQLSLQITHGSTLAMLNATFKRWQESVPAIENVANIVWSISLEPLPPAIYKKGASSNSLGLANRSKALVVTLLTAMWTDKADDGDVEATARTMFENIEADGRKLGEYDPFVYLNYASAWQDPIASYGKESVEYMRKVKAKVDPHGLFTTKVPGGFKIPS</sequence>
<evidence type="ECO:0000256" key="4">
    <source>
        <dbReference type="ARBA" id="ARBA00023002"/>
    </source>
</evidence>
<accession>A0AB34FZZ0</accession>
<dbReference type="InterPro" id="IPR036318">
    <property type="entry name" value="FAD-bd_PCMH-like_sf"/>
</dbReference>
<dbReference type="GO" id="GO:0071949">
    <property type="term" value="F:FAD binding"/>
    <property type="evidence" value="ECO:0007669"/>
    <property type="project" value="InterPro"/>
</dbReference>
<gene>
    <name evidence="6" type="ORF">O9K51_03359</name>
</gene>
<dbReference type="Proteomes" id="UP001163105">
    <property type="component" value="Unassembled WGS sequence"/>
</dbReference>
<evidence type="ECO:0000259" key="5">
    <source>
        <dbReference type="PROSITE" id="PS51387"/>
    </source>
</evidence>
<keyword evidence="7" id="KW-1185">Reference proteome</keyword>
<dbReference type="Pfam" id="PF01565">
    <property type="entry name" value="FAD_binding_4"/>
    <property type="match status" value="1"/>
</dbReference>
<evidence type="ECO:0000256" key="3">
    <source>
        <dbReference type="ARBA" id="ARBA00022827"/>
    </source>
</evidence>
<name>A0AB34FZZ0_9HYPO</name>
<evidence type="ECO:0000256" key="1">
    <source>
        <dbReference type="ARBA" id="ARBA00005466"/>
    </source>
</evidence>
<dbReference type="InterPro" id="IPR016169">
    <property type="entry name" value="FAD-bd_PCMH_sub2"/>
</dbReference>
<dbReference type="PANTHER" id="PTHR42973:SF22">
    <property type="entry name" value="FAD-BINDING PCMH-TYPE DOMAIN-CONTAINING PROTEIN-RELATED"/>
    <property type="match status" value="1"/>
</dbReference>
<dbReference type="GO" id="GO:0016491">
    <property type="term" value="F:oxidoreductase activity"/>
    <property type="evidence" value="ECO:0007669"/>
    <property type="project" value="UniProtKB-KW"/>
</dbReference>
<keyword evidence="2" id="KW-0285">Flavoprotein</keyword>